<feature type="region of interest" description="Disordered" evidence="2">
    <location>
        <begin position="246"/>
        <end position="311"/>
    </location>
</feature>
<feature type="compositionally biased region" description="Basic and acidic residues" evidence="2">
    <location>
        <begin position="248"/>
        <end position="262"/>
    </location>
</feature>
<dbReference type="GO" id="GO:0019905">
    <property type="term" value="F:syntaxin binding"/>
    <property type="evidence" value="ECO:0007669"/>
    <property type="project" value="TreeGrafter"/>
</dbReference>
<dbReference type="PANTHER" id="PTHR19305">
    <property type="entry name" value="SYNAPTOSOMAL ASSOCIATED PROTEIN"/>
    <property type="match status" value="1"/>
</dbReference>
<dbReference type="VEuPathDB" id="FungiDB:A1Q1_05294"/>
<gene>
    <name evidence="3" type="ORF">A1Q1_05294</name>
</gene>
<comment type="similarity">
    <text evidence="1">Belongs to the SNAP-25 family.</text>
</comment>
<reference evidence="3 4" key="1">
    <citation type="journal article" date="2012" name="Eukaryot. Cell">
        <title>Draft genome sequence of CBS 2479, the standard type strain of Trichosporon asahii.</title>
        <authorList>
            <person name="Yang R.Y."/>
            <person name="Li H.T."/>
            <person name="Zhu H."/>
            <person name="Zhou G.P."/>
            <person name="Wang M."/>
            <person name="Wang L."/>
        </authorList>
    </citation>
    <scope>NUCLEOTIDE SEQUENCE [LARGE SCALE GENOMIC DNA]</scope>
    <source>
        <strain evidence="4">ATCC 90039 / CBS 2479 / JCM 2466 / KCTC 7840 / NCYC 2677 / UAMH 7654</strain>
    </source>
</reference>
<feature type="compositionally biased region" description="Pro residues" evidence="2">
    <location>
        <begin position="301"/>
        <end position="311"/>
    </location>
</feature>
<protein>
    <recommendedName>
        <fullName evidence="5">Synaptosomal-associated protein, 23kDa</fullName>
    </recommendedName>
</protein>
<dbReference type="Proteomes" id="UP000002748">
    <property type="component" value="Unassembled WGS sequence"/>
</dbReference>
<evidence type="ECO:0000256" key="2">
    <source>
        <dbReference type="SAM" id="MobiDB-lite"/>
    </source>
</evidence>
<dbReference type="EMBL" id="ALBS01000302">
    <property type="protein sequence ID" value="EJT46186.1"/>
    <property type="molecule type" value="Genomic_DNA"/>
</dbReference>
<dbReference type="GO" id="GO:0006887">
    <property type="term" value="P:exocytosis"/>
    <property type="evidence" value="ECO:0007669"/>
    <property type="project" value="TreeGrafter"/>
</dbReference>
<comment type="caution">
    <text evidence="3">The sequence shown here is derived from an EMBL/GenBank/DDBJ whole genome shotgun (WGS) entry which is preliminary data.</text>
</comment>
<dbReference type="KEGG" id="tasa:A1Q1_05294"/>
<evidence type="ECO:0000256" key="1">
    <source>
        <dbReference type="ARBA" id="ARBA00009480"/>
    </source>
</evidence>
<feature type="compositionally biased region" description="Acidic residues" evidence="2">
    <location>
        <begin position="152"/>
        <end position="162"/>
    </location>
</feature>
<dbReference type="RefSeq" id="XP_014177501.1">
    <property type="nucleotide sequence ID" value="XM_014322026.1"/>
</dbReference>
<dbReference type="AlphaFoldDB" id="J5SKX5"/>
<feature type="region of interest" description="Disordered" evidence="2">
    <location>
        <begin position="1"/>
        <end position="229"/>
    </location>
</feature>
<sequence>MGFFKRKEALTIPPVEPSGGIPDRRPSPQPMRGGGRPDPYTSNSYGGGRNNGPPPQQGGYQPREHKDPYAAVQADRQMGSNPNNPYARKGVPSQADRDNDAARNELFGGMKPQGQGPSREGTPGAGWRSPPVGGGEIPAPRRREYGYQGRELEEDFDEDEEIEGIKQSMRETKQDSLQSTRNALRMAREAEETARGTMARLGDQSERLANSERHLDMAKANNQRAEDKAQELKVLNRSIFRPAIVFNKEGKRQSEGAEDPRASQHGAGGPRACDARRAGLAPPPGRGRERALIPGPVAACGPPPAAPAVPV</sequence>
<evidence type="ECO:0008006" key="5">
    <source>
        <dbReference type="Google" id="ProtNLM"/>
    </source>
</evidence>
<dbReference type="CDD" id="cd15886">
    <property type="entry name" value="SNARE_SEC9N"/>
    <property type="match status" value="1"/>
</dbReference>
<dbReference type="OrthoDB" id="18679at2759"/>
<dbReference type="GeneID" id="25988806"/>
<evidence type="ECO:0000313" key="4">
    <source>
        <dbReference type="Proteomes" id="UP000002748"/>
    </source>
</evidence>
<dbReference type="GO" id="GO:0005886">
    <property type="term" value="C:plasma membrane"/>
    <property type="evidence" value="ECO:0007669"/>
    <property type="project" value="TreeGrafter"/>
</dbReference>
<evidence type="ECO:0000313" key="3">
    <source>
        <dbReference type="EMBL" id="EJT46186.1"/>
    </source>
</evidence>
<proteinExistence type="inferred from homology"/>
<dbReference type="Gene3D" id="1.20.5.110">
    <property type="match status" value="1"/>
</dbReference>
<organism evidence="3 4">
    <name type="scientific">Trichosporon asahii var. asahii (strain ATCC 90039 / CBS 2479 / JCM 2466 / KCTC 7840 / NBRC 103889/ NCYC 2677 / UAMH 7654)</name>
    <name type="common">Yeast</name>
    <dbReference type="NCBI Taxonomy" id="1186058"/>
    <lineage>
        <taxon>Eukaryota</taxon>
        <taxon>Fungi</taxon>
        <taxon>Dikarya</taxon>
        <taxon>Basidiomycota</taxon>
        <taxon>Agaricomycotina</taxon>
        <taxon>Tremellomycetes</taxon>
        <taxon>Trichosporonales</taxon>
        <taxon>Trichosporonaceae</taxon>
        <taxon>Trichosporon</taxon>
    </lineage>
</organism>
<dbReference type="SUPFAM" id="SSF58038">
    <property type="entry name" value="SNARE fusion complex"/>
    <property type="match status" value="1"/>
</dbReference>
<dbReference type="HOGENOM" id="CLU_894841_0_0_1"/>
<name>J5SKX5_TRIAS</name>
<dbReference type="GO" id="GO:0006906">
    <property type="term" value="P:vesicle fusion"/>
    <property type="evidence" value="ECO:0007669"/>
    <property type="project" value="TreeGrafter"/>
</dbReference>
<accession>J5SKX5</accession>
<dbReference type="PANTHER" id="PTHR19305:SF9">
    <property type="entry name" value="SYNAPTOSOMAL-ASSOCIATED PROTEIN 29"/>
    <property type="match status" value="1"/>
</dbReference>
<feature type="compositionally biased region" description="Basic and acidic residues" evidence="2">
    <location>
        <begin position="203"/>
        <end position="217"/>
    </location>
</feature>
<dbReference type="GO" id="GO:0031201">
    <property type="term" value="C:SNARE complex"/>
    <property type="evidence" value="ECO:0007669"/>
    <property type="project" value="TreeGrafter"/>
</dbReference>
<dbReference type="GO" id="GO:0005484">
    <property type="term" value="F:SNAP receptor activity"/>
    <property type="evidence" value="ECO:0007669"/>
    <property type="project" value="TreeGrafter"/>
</dbReference>